<evidence type="ECO:0000256" key="4">
    <source>
        <dbReference type="ARBA" id="ARBA00022989"/>
    </source>
</evidence>
<feature type="transmembrane region" description="Helical" evidence="7">
    <location>
        <begin position="27"/>
        <end position="51"/>
    </location>
</feature>
<accession>A0A7V4UCH7</accession>
<protein>
    <submittedName>
        <fullName evidence="8">Metal ABC transporter permease</fullName>
    </submittedName>
</protein>
<name>A0A7V4UCH7_CALAY</name>
<dbReference type="InterPro" id="IPR037294">
    <property type="entry name" value="ABC_BtuC-like"/>
</dbReference>
<evidence type="ECO:0000256" key="2">
    <source>
        <dbReference type="ARBA" id="ARBA00008034"/>
    </source>
</evidence>
<reference evidence="8" key="1">
    <citation type="journal article" date="2020" name="mSystems">
        <title>Genome- and Community-Level Interaction Insights into Carbon Utilization and Element Cycling Functions of Hydrothermarchaeota in Hydrothermal Sediment.</title>
        <authorList>
            <person name="Zhou Z."/>
            <person name="Liu Y."/>
            <person name="Xu W."/>
            <person name="Pan J."/>
            <person name="Luo Z.H."/>
            <person name="Li M."/>
        </authorList>
    </citation>
    <scope>NUCLEOTIDE SEQUENCE [LARGE SCALE GENOMIC DNA]</scope>
    <source>
        <strain evidence="8">HyVt-577</strain>
    </source>
</reference>
<feature type="transmembrane region" description="Helical" evidence="7">
    <location>
        <begin position="216"/>
        <end position="235"/>
    </location>
</feature>
<dbReference type="SUPFAM" id="SSF81345">
    <property type="entry name" value="ABC transporter involved in vitamin B12 uptake, BtuC"/>
    <property type="match status" value="1"/>
</dbReference>
<evidence type="ECO:0000256" key="5">
    <source>
        <dbReference type="ARBA" id="ARBA00023136"/>
    </source>
</evidence>
<comment type="similarity">
    <text evidence="2 6">Belongs to the ABC-3 integral membrane protein family.</text>
</comment>
<feature type="transmembrane region" description="Helical" evidence="7">
    <location>
        <begin position="57"/>
        <end position="74"/>
    </location>
</feature>
<dbReference type="PANTHER" id="PTHR30477">
    <property type="entry name" value="ABC-TRANSPORTER METAL-BINDING PROTEIN"/>
    <property type="match status" value="1"/>
</dbReference>
<keyword evidence="3 6" id="KW-0812">Transmembrane</keyword>
<dbReference type="GO" id="GO:0055085">
    <property type="term" value="P:transmembrane transport"/>
    <property type="evidence" value="ECO:0007669"/>
    <property type="project" value="InterPro"/>
</dbReference>
<evidence type="ECO:0000256" key="7">
    <source>
        <dbReference type="SAM" id="Phobius"/>
    </source>
</evidence>
<feature type="transmembrane region" description="Helical" evidence="7">
    <location>
        <begin position="241"/>
        <end position="263"/>
    </location>
</feature>
<dbReference type="Proteomes" id="UP000885779">
    <property type="component" value="Unassembled WGS sequence"/>
</dbReference>
<gene>
    <name evidence="8" type="ORF">ENK44_03630</name>
</gene>
<evidence type="ECO:0000256" key="3">
    <source>
        <dbReference type="ARBA" id="ARBA00022692"/>
    </source>
</evidence>
<comment type="subcellular location">
    <subcellularLocation>
        <location evidence="6">Cell membrane</location>
        <topology evidence="6">Multi-pass membrane protein</topology>
    </subcellularLocation>
    <subcellularLocation>
        <location evidence="1">Membrane</location>
        <topology evidence="1">Multi-pass membrane protein</topology>
    </subcellularLocation>
</comment>
<dbReference type="GO" id="GO:0010043">
    <property type="term" value="P:response to zinc ion"/>
    <property type="evidence" value="ECO:0007669"/>
    <property type="project" value="TreeGrafter"/>
</dbReference>
<organism evidence="8">
    <name type="scientific">Caldithrix abyssi</name>
    <dbReference type="NCBI Taxonomy" id="187145"/>
    <lineage>
        <taxon>Bacteria</taxon>
        <taxon>Pseudomonadati</taxon>
        <taxon>Calditrichota</taxon>
        <taxon>Calditrichia</taxon>
        <taxon>Calditrichales</taxon>
        <taxon>Calditrichaceae</taxon>
        <taxon>Caldithrix</taxon>
    </lineage>
</organism>
<dbReference type="Gene3D" id="1.10.3470.10">
    <property type="entry name" value="ABC transporter involved in vitamin B12 uptake, BtuC"/>
    <property type="match status" value="1"/>
</dbReference>
<keyword evidence="4 7" id="KW-1133">Transmembrane helix</keyword>
<comment type="caution">
    <text evidence="8">The sequence shown here is derived from an EMBL/GenBank/DDBJ whole genome shotgun (WGS) entry which is preliminary data.</text>
</comment>
<feature type="transmembrane region" description="Helical" evidence="7">
    <location>
        <begin position="86"/>
        <end position="103"/>
    </location>
</feature>
<feature type="transmembrane region" description="Helical" evidence="7">
    <location>
        <begin position="275"/>
        <end position="296"/>
    </location>
</feature>
<proteinExistence type="inferred from homology"/>
<dbReference type="EMBL" id="DRQG01000031">
    <property type="protein sequence ID" value="HGY54772.1"/>
    <property type="molecule type" value="Genomic_DNA"/>
</dbReference>
<evidence type="ECO:0000256" key="1">
    <source>
        <dbReference type="ARBA" id="ARBA00004141"/>
    </source>
</evidence>
<dbReference type="InterPro" id="IPR001626">
    <property type="entry name" value="ABC_TroCD"/>
</dbReference>
<feature type="transmembrane region" description="Helical" evidence="7">
    <location>
        <begin position="192"/>
        <end position="209"/>
    </location>
</feature>
<dbReference type="Pfam" id="PF00950">
    <property type="entry name" value="ABC-3"/>
    <property type="match status" value="1"/>
</dbReference>
<dbReference type="GO" id="GO:0043190">
    <property type="term" value="C:ATP-binding cassette (ABC) transporter complex"/>
    <property type="evidence" value="ECO:0007669"/>
    <property type="project" value="InterPro"/>
</dbReference>
<feature type="transmembrane region" description="Helical" evidence="7">
    <location>
        <begin position="167"/>
        <end position="186"/>
    </location>
</feature>
<evidence type="ECO:0000256" key="6">
    <source>
        <dbReference type="RuleBase" id="RU003943"/>
    </source>
</evidence>
<keyword evidence="5 7" id="KW-0472">Membrane</keyword>
<keyword evidence="6" id="KW-0813">Transport</keyword>
<sequence length="433" mass="48610">MAPAFFECLVLVGIHSYLGIHVIRRKVIFVDLALAQIAALGTTVGFLFGILPGTMGAYWFSLAFTVLGAAIFSITRLRNGKIPQEAVIGLTYAIAASIAILVIDKAPHGAEHIKEIMTGSILWVKWETIRNAAIVYTFVGIFHYIFREKFFLISNDADAAYRQGLPVRFWDFLFYVSFGIVITHSVGTAGVLLVFVFLVVPAIASTLVTDVLWKQLLIGWGLGLFVSTVGLYISYTADLPAGPTIVAFYGLTLVVLATFLYIIRAKEKKPALLKTAAVTVSIAVIFFAFNLLGNALSKLNHTHQHQPNTLSEETHLIHEVKQHKLLENMSEEELDRFLITVRSAERLQDLFKAEKEPYIRFKIAARLADFQLKPGLTLLMELLKKCELPFLREEIVQKMRTLTGRDFGYDPEQTPQKNKAALKKWQDFIDRME</sequence>
<evidence type="ECO:0000313" key="8">
    <source>
        <dbReference type="EMBL" id="HGY54772.1"/>
    </source>
</evidence>
<feature type="transmembrane region" description="Helical" evidence="7">
    <location>
        <begin position="128"/>
        <end position="146"/>
    </location>
</feature>
<dbReference type="PANTHER" id="PTHR30477:SF19">
    <property type="entry name" value="METAL ABC TRANSPORTER PERMEASE"/>
    <property type="match status" value="1"/>
</dbReference>
<dbReference type="AlphaFoldDB" id="A0A7V4UCH7"/>